<gene>
    <name evidence="3" type="ORF">PCOR1329_LOCUS84409</name>
</gene>
<dbReference type="EMBL" id="CAUYUJ010022337">
    <property type="protein sequence ID" value="CAK0910171.1"/>
    <property type="molecule type" value="Genomic_DNA"/>
</dbReference>
<feature type="coiled-coil region" evidence="1">
    <location>
        <begin position="136"/>
        <end position="184"/>
    </location>
</feature>
<evidence type="ECO:0000256" key="1">
    <source>
        <dbReference type="SAM" id="Coils"/>
    </source>
</evidence>
<feature type="compositionally biased region" description="Low complexity" evidence="2">
    <location>
        <begin position="101"/>
        <end position="110"/>
    </location>
</feature>
<dbReference type="InterPro" id="IPR029052">
    <property type="entry name" value="Metallo-depent_PP-like"/>
</dbReference>
<evidence type="ECO:0008006" key="5">
    <source>
        <dbReference type="Google" id="ProtNLM"/>
    </source>
</evidence>
<sequence>MDGVEVVCGPRAPFWVCQARGLTSIWARRTRCRCGAKAPACVLQRAGPFGGSGGGGNDRGADPGRGRPPSTGSRREAEPESQIADLLAAPRAGAAQGGSAAGPSPLAAAGKLKTARAETESKKPNIAQRANAGRKLARATTMLEKVAAELEEHNKTLEELNARVADIQARKGAAAAEVAELQRQRAQSLPRAADHDGGEQPVDFKLRPAMLEGRGAIKSMLATPEFLEFARMGDAFADEAAAEAFREGHRGGKQAIARAVLGAELKMVNALDGLQAAWHLFDVLQYGQGVKSGELDVRGDQMHAGVAELFLQPPRYLFLSAKARVRPRLEPKCIGFRAAARGVGRLSAAEIMPHGRTKGGALNGFGCSALGNSRCWPRTQAQDNASPRLAREGREAGCDVAARVSCEVRRQRCQRGAEGKMMQAAGAAGAAGSQNWRLRAWPPARRLGGLLQLGLALCGAEAAAGLRRSTPCGVAAPPLGQGRRLGGVLQLGLVLCGEEAAAALSERSLSAAKRLIALAEGGHGLPIMFLPCKCSRRVAEAPLARLTDCGPRPLGGSVCPLPLLVAVSSAEGRAADCRRRALAFAGGVAVAGAFGFLGYALAGSVGIGAGGEVPPVEAAARALNHAASADSALFGEGRSCRDTDGQEGIRGTAFEAHLGVKSAADCKALCQSRGAACTGIEHGRGHECRMWLVPIGGAVDAQGSTCFQRELFVVTTPAPFDLNETAKQSDVAKAAASRDEATRPASCGSRFKAPKKPKTADEYNGVALEDVCFEGSGPHHVFIIGDWGGITQGDGRLSAAPHLTHRWETNYQFVWPPDDQAQTLVRDQMRKRAPESKPDYFLNVGDNFYWAGIEDWTTAARRTSRRHTATAARRCTSRARWTSSSTCMRNSIRAMASTISSGLASWGTMITAVGFSPTPGTRTLDTRGATRTTPQADG</sequence>
<evidence type="ECO:0000256" key="2">
    <source>
        <dbReference type="SAM" id="MobiDB-lite"/>
    </source>
</evidence>
<dbReference type="SUPFAM" id="SSF56300">
    <property type="entry name" value="Metallo-dependent phosphatases"/>
    <property type="match status" value="1"/>
</dbReference>
<keyword evidence="4" id="KW-1185">Reference proteome</keyword>
<comment type="caution">
    <text evidence="3">The sequence shown here is derived from an EMBL/GenBank/DDBJ whole genome shotgun (WGS) entry which is preliminary data.</text>
</comment>
<accession>A0ABN9YBP3</accession>
<reference evidence="3" key="1">
    <citation type="submission" date="2023-10" db="EMBL/GenBank/DDBJ databases">
        <authorList>
            <person name="Chen Y."/>
            <person name="Shah S."/>
            <person name="Dougan E. K."/>
            <person name="Thang M."/>
            <person name="Chan C."/>
        </authorList>
    </citation>
    <scope>NUCLEOTIDE SEQUENCE [LARGE SCALE GENOMIC DNA]</scope>
</reference>
<evidence type="ECO:0000313" key="4">
    <source>
        <dbReference type="Proteomes" id="UP001189429"/>
    </source>
</evidence>
<feature type="region of interest" description="Disordered" evidence="2">
    <location>
        <begin position="916"/>
        <end position="938"/>
    </location>
</feature>
<feature type="compositionally biased region" description="Polar residues" evidence="2">
    <location>
        <begin position="918"/>
        <end position="938"/>
    </location>
</feature>
<evidence type="ECO:0000313" key="3">
    <source>
        <dbReference type="EMBL" id="CAK0910171.1"/>
    </source>
</evidence>
<feature type="compositionally biased region" description="Gly residues" evidence="2">
    <location>
        <begin position="48"/>
        <end position="58"/>
    </location>
</feature>
<protein>
    <recommendedName>
        <fullName evidence="5">Apple domain-containing protein</fullName>
    </recommendedName>
</protein>
<proteinExistence type="predicted"/>
<keyword evidence="1" id="KW-0175">Coiled coil</keyword>
<feature type="compositionally biased region" description="Low complexity" evidence="2">
    <location>
        <begin position="84"/>
        <end position="94"/>
    </location>
</feature>
<organism evidence="3 4">
    <name type="scientific">Prorocentrum cordatum</name>
    <dbReference type="NCBI Taxonomy" id="2364126"/>
    <lineage>
        <taxon>Eukaryota</taxon>
        <taxon>Sar</taxon>
        <taxon>Alveolata</taxon>
        <taxon>Dinophyceae</taxon>
        <taxon>Prorocentrales</taxon>
        <taxon>Prorocentraceae</taxon>
        <taxon>Prorocentrum</taxon>
    </lineage>
</organism>
<name>A0ABN9YBP3_9DINO</name>
<feature type="region of interest" description="Disordered" evidence="2">
    <location>
        <begin position="45"/>
        <end position="131"/>
    </location>
</feature>
<dbReference type="Gene3D" id="3.60.21.10">
    <property type="match status" value="1"/>
</dbReference>
<dbReference type="Proteomes" id="UP001189429">
    <property type="component" value="Unassembled WGS sequence"/>
</dbReference>